<keyword evidence="1" id="KW-0472">Membrane</keyword>
<dbReference type="RefSeq" id="YP_009625591.1">
    <property type="nucleotide sequence ID" value="NC_042132.1"/>
</dbReference>
<keyword evidence="3" id="KW-1185">Reference proteome</keyword>
<keyword evidence="1" id="KW-1133">Transmembrane helix</keyword>
<dbReference type="KEGG" id="vg:40102485"/>
<keyword evidence="1" id="KW-0812">Transmembrane</keyword>
<proteinExistence type="predicted"/>
<dbReference type="EMBL" id="MH153810">
    <property type="protein sequence ID" value="AWN04221.1"/>
    <property type="molecule type" value="Genomic_DNA"/>
</dbReference>
<protein>
    <submittedName>
        <fullName evidence="2">Membrane protein</fullName>
    </submittedName>
</protein>
<reference evidence="3" key="1">
    <citation type="submission" date="2018-03" db="EMBL/GenBank/DDBJ databases">
        <authorList>
            <person name="Keele B.F."/>
        </authorList>
    </citation>
    <scope>NUCLEOTIDE SEQUENCE [LARGE SCALE GENOMIC DNA]</scope>
</reference>
<dbReference type="GeneID" id="40102485"/>
<gene>
    <name evidence="2" type="primary">20</name>
    <name evidence="2" type="ORF">PBI_SOUR_20</name>
</gene>
<feature type="transmembrane region" description="Helical" evidence="1">
    <location>
        <begin position="6"/>
        <end position="27"/>
    </location>
</feature>
<accession>A0A2U8UL64</accession>
<evidence type="ECO:0000313" key="3">
    <source>
        <dbReference type="Proteomes" id="UP000246591"/>
    </source>
</evidence>
<evidence type="ECO:0000313" key="2">
    <source>
        <dbReference type="EMBL" id="AWN04221.1"/>
    </source>
</evidence>
<sequence>MTSGELILALLGSAGFLTGIGGLLHFLNTRKPTRYKSSADAYAAYSTWVAGVVTQTTAHSAAVEAERDKANVARADLVDLVQLLIRRCRALGMGETEVEEYQDLLDEIRAR</sequence>
<evidence type="ECO:0000256" key="1">
    <source>
        <dbReference type="SAM" id="Phobius"/>
    </source>
</evidence>
<name>A0A2U8UL64_9CAUD</name>
<dbReference type="Proteomes" id="UP000246591">
    <property type="component" value="Segment"/>
</dbReference>
<organism evidence="2 3">
    <name type="scientific">Gordonia phage Sour</name>
    <dbReference type="NCBI Taxonomy" id="2182349"/>
    <lineage>
        <taxon>Viruses</taxon>
        <taxon>Duplodnaviria</taxon>
        <taxon>Heunggongvirae</taxon>
        <taxon>Uroviricota</taxon>
        <taxon>Caudoviricetes</taxon>
        <taxon>Sourvirus</taxon>
        <taxon>Sourvirus sour</taxon>
    </lineage>
</organism>